<protein>
    <submittedName>
        <fullName evidence="3">Uncharacterized protein</fullName>
    </submittedName>
</protein>
<organism evidence="2 3">
    <name type="scientific">Romanomermis culicivorax</name>
    <name type="common">Nematode worm</name>
    <dbReference type="NCBI Taxonomy" id="13658"/>
    <lineage>
        <taxon>Eukaryota</taxon>
        <taxon>Metazoa</taxon>
        <taxon>Ecdysozoa</taxon>
        <taxon>Nematoda</taxon>
        <taxon>Enoplea</taxon>
        <taxon>Dorylaimia</taxon>
        <taxon>Mermithida</taxon>
        <taxon>Mermithoidea</taxon>
        <taxon>Mermithidae</taxon>
        <taxon>Romanomermis</taxon>
    </lineage>
</organism>
<evidence type="ECO:0000256" key="1">
    <source>
        <dbReference type="SAM" id="MobiDB-lite"/>
    </source>
</evidence>
<dbReference type="WBParaSite" id="nRc.2.0.1.t37894-RA">
    <property type="protein sequence ID" value="nRc.2.0.1.t37894-RA"/>
    <property type="gene ID" value="nRc.2.0.1.g37894"/>
</dbReference>
<proteinExistence type="predicted"/>
<dbReference type="Proteomes" id="UP000887565">
    <property type="component" value="Unplaced"/>
</dbReference>
<feature type="compositionally biased region" description="Low complexity" evidence="1">
    <location>
        <begin position="29"/>
        <end position="39"/>
    </location>
</feature>
<accession>A0A915KJ41</accession>
<evidence type="ECO:0000313" key="3">
    <source>
        <dbReference type="WBParaSite" id="nRc.2.0.1.t37894-RA"/>
    </source>
</evidence>
<name>A0A915KJ41_ROMCU</name>
<sequence length="79" mass="8895">MVAHKGKDFTPLLMKGSRPKRTLLDPKRPLLLPTLNNLPKDPPSLEPPPRLENPWSMAISKDHLNNSHFLCALVDSSNF</sequence>
<feature type="region of interest" description="Disordered" evidence="1">
    <location>
        <begin position="1"/>
        <end position="53"/>
    </location>
</feature>
<dbReference type="AlphaFoldDB" id="A0A915KJ41"/>
<keyword evidence="2" id="KW-1185">Reference proteome</keyword>
<feature type="compositionally biased region" description="Pro residues" evidence="1">
    <location>
        <begin position="40"/>
        <end position="51"/>
    </location>
</feature>
<evidence type="ECO:0000313" key="2">
    <source>
        <dbReference type="Proteomes" id="UP000887565"/>
    </source>
</evidence>
<reference evidence="3" key="1">
    <citation type="submission" date="2022-11" db="UniProtKB">
        <authorList>
            <consortium name="WormBaseParasite"/>
        </authorList>
    </citation>
    <scope>IDENTIFICATION</scope>
</reference>